<dbReference type="HAMAP" id="MF_01813">
    <property type="entry name" value="MenG_UbiE_methyltr"/>
    <property type="match status" value="1"/>
</dbReference>
<feature type="binding site" evidence="4">
    <location>
        <begin position="123"/>
        <end position="124"/>
    </location>
    <ligand>
        <name>S-adenosyl-L-methionine</name>
        <dbReference type="ChEBI" id="CHEBI:59789"/>
    </ligand>
</feature>
<dbReference type="OrthoDB" id="9808140at2"/>
<accession>D0WGN4</accession>
<dbReference type="eggNOG" id="COG2226">
    <property type="taxonomic scope" value="Bacteria"/>
</dbReference>
<protein>
    <recommendedName>
        <fullName evidence="4">Demethylmenaquinone methyltransferase</fullName>
        <ecNumber evidence="4">2.1.1.163</ecNumber>
    </recommendedName>
</protein>
<name>D0WGN4_SLAES</name>
<organism evidence="5 6">
    <name type="scientific">Slackia exigua (strain ATCC 700122 / DSM 15923 / CIP 105133 / JCM 11022 / KCTC 5966 / S-7)</name>
    <dbReference type="NCBI Taxonomy" id="649764"/>
    <lineage>
        <taxon>Bacteria</taxon>
        <taxon>Bacillati</taxon>
        <taxon>Actinomycetota</taxon>
        <taxon>Coriobacteriia</taxon>
        <taxon>Eggerthellales</taxon>
        <taxon>Eggerthellaceae</taxon>
        <taxon>Slackia</taxon>
    </lineage>
</organism>
<feature type="binding site" evidence="4">
    <location>
        <position position="74"/>
    </location>
    <ligand>
        <name>S-adenosyl-L-methionine</name>
        <dbReference type="ChEBI" id="CHEBI:59789"/>
    </ligand>
</feature>
<dbReference type="Pfam" id="PF01209">
    <property type="entry name" value="Ubie_methyltran"/>
    <property type="match status" value="1"/>
</dbReference>
<dbReference type="GO" id="GO:0032259">
    <property type="term" value="P:methylation"/>
    <property type="evidence" value="ECO:0007669"/>
    <property type="project" value="UniProtKB-KW"/>
</dbReference>
<dbReference type="GO" id="GO:0009234">
    <property type="term" value="P:menaquinone biosynthetic process"/>
    <property type="evidence" value="ECO:0007669"/>
    <property type="project" value="UniProtKB-UniRule"/>
</dbReference>
<dbReference type="HOGENOM" id="CLU_037990_0_0_11"/>
<dbReference type="InterPro" id="IPR004033">
    <property type="entry name" value="UbiE/COQ5_MeTrFase"/>
</dbReference>
<comment type="caution">
    <text evidence="4">Lacks conserved residue(s) required for the propagation of feature annotation.</text>
</comment>
<keyword evidence="4" id="KW-0474">Menaquinone biosynthesis</keyword>
<evidence type="ECO:0000256" key="1">
    <source>
        <dbReference type="ARBA" id="ARBA00022603"/>
    </source>
</evidence>
<dbReference type="UniPathway" id="UPA00079">
    <property type="reaction ID" value="UER00169"/>
</dbReference>
<keyword evidence="1 4" id="KW-0489">Methyltransferase</keyword>
<dbReference type="NCBIfam" id="TIGR01934">
    <property type="entry name" value="MenG_MenH_UbiE"/>
    <property type="match status" value="1"/>
</dbReference>
<evidence type="ECO:0000313" key="5">
    <source>
        <dbReference type="EMBL" id="EEZ61647.1"/>
    </source>
</evidence>
<dbReference type="PANTHER" id="PTHR43591">
    <property type="entry name" value="METHYLTRANSFERASE"/>
    <property type="match status" value="1"/>
</dbReference>
<comment type="pathway">
    <text evidence="4">Quinol/quinone metabolism; menaquinone biosynthesis; menaquinol from 1,4-dihydroxy-2-naphthoate: step 2/2.</text>
</comment>
<dbReference type="SUPFAM" id="SSF53335">
    <property type="entry name" value="S-adenosyl-L-methionine-dependent methyltransferases"/>
    <property type="match status" value="1"/>
</dbReference>
<comment type="caution">
    <text evidence="5">The sequence shown here is derived from an EMBL/GenBank/DDBJ whole genome shotgun (WGS) entry which is preliminary data.</text>
</comment>
<gene>
    <name evidence="4" type="primary">menG</name>
    <name evidence="5" type="ORF">HMPREF0762_00988</name>
</gene>
<evidence type="ECO:0000313" key="6">
    <source>
        <dbReference type="Proteomes" id="UP000006001"/>
    </source>
</evidence>
<evidence type="ECO:0000256" key="3">
    <source>
        <dbReference type="ARBA" id="ARBA00022691"/>
    </source>
</evidence>
<dbReference type="GeneID" id="85007541"/>
<reference evidence="5" key="1">
    <citation type="submission" date="2009-10" db="EMBL/GenBank/DDBJ databases">
        <authorList>
            <person name="Weinstock G."/>
            <person name="Sodergren E."/>
            <person name="Clifton S."/>
            <person name="Fulton L."/>
            <person name="Fulton B."/>
            <person name="Courtney L."/>
            <person name="Fronick C."/>
            <person name="Harrison M."/>
            <person name="Strong C."/>
            <person name="Farmer C."/>
            <person name="Delahaunty K."/>
            <person name="Markovic C."/>
            <person name="Hall O."/>
            <person name="Minx P."/>
            <person name="Tomlinson C."/>
            <person name="Mitreva M."/>
            <person name="Nelson J."/>
            <person name="Hou S."/>
            <person name="Wollam A."/>
            <person name="Pepin K.H."/>
            <person name="Johnson M."/>
            <person name="Bhonagiri V."/>
            <person name="Nash W.E."/>
            <person name="Warren W."/>
            <person name="Chinwalla A."/>
            <person name="Mardis E.R."/>
            <person name="Wilson R.K."/>
        </authorList>
    </citation>
    <scope>NUCLEOTIDE SEQUENCE [LARGE SCALE GENOMIC DNA]</scope>
    <source>
        <strain evidence="5">ATCC 700122</strain>
    </source>
</reference>
<dbReference type="InterPro" id="IPR029063">
    <property type="entry name" value="SAM-dependent_MTases_sf"/>
</dbReference>
<feature type="binding site" evidence="4">
    <location>
        <position position="94"/>
    </location>
    <ligand>
        <name>S-adenosyl-L-methionine</name>
        <dbReference type="ChEBI" id="CHEBI:59789"/>
    </ligand>
</feature>
<dbReference type="STRING" id="649764.HMPREF0762_00988"/>
<dbReference type="AlphaFoldDB" id="D0WGN4"/>
<comment type="catalytic activity">
    <reaction evidence="4">
        <text>a 2-demethylmenaquinol + S-adenosyl-L-methionine = a menaquinol + S-adenosyl-L-homocysteine + H(+)</text>
        <dbReference type="Rhea" id="RHEA:42640"/>
        <dbReference type="Rhea" id="RHEA-COMP:9539"/>
        <dbReference type="Rhea" id="RHEA-COMP:9563"/>
        <dbReference type="ChEBI" id="CHEBI:15378"/>
        <dbReference type="ChEBI" id="CHEBI:18151"/>
        <dbReference type="ChEBI" id="CHEBI:55437"/>
        <dbReference type="ChEBI" id="CHEBI:57856"/>
        <dbReference type="ChEBI" id="CHEBI:59789"/>
        <dbReference type="EC" id="2.1.1.163"/>
    </reaction>
</comment>
<evidence type="ECO:0000256" key="4">
    <source>
        <dbReference type="HAMAP-Rule" id="MF_01813"/>
    </source>
</evidence>
<keyword evidence="2 4" id="KW-0808">Transferase</keyword>
<dbReference type="CDD" id="cd02440">
    <property type="entry name" value="AdoMet_MTases"/>
    <property type="match status" value="1"/>
</dbReference>
<dbReference type="Gene3D" id="3.40.50.150">
    <property type="entry name" value="Vaccinia Virus protein VP39"/>
    <property type="match status" value="1"/>
</dbReference>
<dbReference type="EMBL" id="ACUX02000006">
    <property type="protein sequence ID" value="EEZ61647.1"/>
    <property type="molecule type" value="Genomic_DNA"/>
</dbReference>
<proteinExistence type="inferred from homology"/>
<dbReference type="Proteomes" id="UP000006001">
    <property type="component" value="Unassembled WGS sequence"/>
</dbReference>
<dbReference type="GO" id="GO:0043770">
    <property type="term" value="F:demethylmenaquinone methyltransferase activity"/>
    <property type="evidence" value="ECO:0007669"/>
    <property type="project" value="UniProtKB-UniRule"/>
</dbReference>
<dbReference type="PANTHER" id="PTHR43591:SF24">
    <property type="entry name" value="2-METHOXY-6-POLYPRENYL-1,4-BENZOQUINOL METHYLASE, MITOCHONDRIAL"/>
    <property type="match status" value="1"/>
</dbReference>
<keyword evidence="5" id="KW-0830">Ubiquinone</keyword>
<evidence type="ECO:0000256" key="2">
    <source>
        <dbReference type="ARBA" id="ARBA00022679"/>
    </source>
</evidence>
<dbReference type="PROSITE" id="PS51608">
    <property type="entry name" value="SAM_MT_UBIE"/>
    <property type="match status" value="1"/>
</dbReference>
<dbReference type="RefSeq" id="WP_006362246.1">
    <property type="nucleotide sequence ID" value="NZ_GG700630.1"/>
</dbReference>
<comment type="similarity">
    <text evidence="4">Belongs to the class I-like SAM-binding methyltransferase superfamily. MenG/UbiE family.</text>
</comment>
<keyword evidence="6" id="KW-1185">Reference proteome</keyword>
<dbReference type="EC" id="2.1.1.163" evidence="4"/>
<sequence>MTEESHSIDTATGTEAPAELSQERVRRIFGAIARQYRRFNAFSSFGLYRSWMRRTVDAAGLTPASRMIDLAGGTGDISFAAARRNPPAHIQLTDYTAEMLEVAQERFEAGESMGVPMDFEVVDAQDIPYSDESFDAATMAYGIRNMPDRMRALREVNRILKPGATFACLEFSTPPNPVWRALYHVYLKVMIPFWGQLFTHERADFVYLAQSIRAFPDQATYAQMMRDAGFKDVLWRNYAGGIVAIHTGRK</sequence>
<comment type="function">
    <text evidence="4">Methyltransferase required for the conversion of demethylmenaquinol (DMKH2) to menaquinol (MKH2).</text>
</comment>
<keyword evidence="3 4" id="KW-0949">S-adenosyl-L-methionine</keyword>